<sequence>MLFYRVFALLTSFLATAAQASNVSIELDNGDHLSGELIEQNEQSVVLNSPVLGEINVPRSNIVALDSDAAVAVQMEAQTETEASAESPAIETPIVDIDDIDSAEIRLAIDTQQALEEDFGLFGTGWLSYWERRLDLGLAGSSGNSDSMQGNLSFTAEYESSDTRINHRINYFRAQSDHELSDHSFYASVNRDWLLPNSPWFRFAEGRVDVDQFNEWEYRINANGGVGYEFSNTPTWRVLGRTGLGFQRAFGGEDDEPIPEAMFGLETRWKMNDFQRVEFANTLYPNLNAPSEVRNLSSLDWILDLNTYMGVALKVGLSNEYNSVTDEEENNDFKYTASLAWTL</sequence>
<dbReference type="Pfam" id="PF04338">
    <property type="entry name" value="DUF481"/>
    <property type="match status" value="1"/>
</dbReference>
<dbReference type="Proteomes" id="UP000236745">
    <property type="component" value="Unassembled WGS sequence"/>
</dbReference>
<reference evidence="2 3" key="1">
    <citation type="submission" date="2016-10" db="EMBL/GenBank/DDBJ databases">
        <authorList>
            <person name="de Groot N.N."/>
        </authorList>
    </citation>
    <scope>NUCLEOTIDE SEQUENCE [LARGE SCALE GENOMIC DNA]</scope>
    <source>
        <strain evidence="2 3">DSM 22012</strain>
    </source>
</reference>
<accession>A0A1H6DFY9</accession>
<dbReference type="InterPro" id="IPR007433">
    <property type="entry name" value="DUF481"/>
</dbReference>
<gene>
    <name evidence="2" type="ORF">SAMN05444390_10682</name>
</gene>
<dbReference type="EMBL" id="FNVQ01000006">
    <property type="protein sequence ID" value="SEG84111.1"/>
    <property type="molecule type" value="Genomic_DNA"/>
</dbReference>
<name>A0A1H6DFY9_9GAMM</name>
<evidence type="ECO:0000256" key="1">
    <source>
        <dbReference type="SAM" id="SignalP"/>
    </source>
</evidence>
<dbReference type="AlphaFoldDB" id="A0A1H6DFY9"/>
<evidence type="ECO:0000313" key="3">
    <source>
        <dbReference type="Proteomes" id="UP000236745"/>
    </source>
</evidence>
<proteinExistence type="predicted"/>
<organism evidence="2 3">
    <name type="scientific">Marinobacterium lutimaris</name>
    <dbReference type="NCBI Taxonomy" id="568106"/>
    <lineage>
        <taxon>Bacteria</taxon>
        <taxon>Pseudomonadati</taxon>
        <taxon>Pseudomonadota</taxon>
        <taxon>Gammaproteobacteria</taxon>
        <taxon>Oceanospirillales</taxon>
        <taxon>Oceanospirillaceae</taxon>
        <taxon>Marinobacterium</taxon>
    </lineage>
</organism>
<feature type="chain" id="PRO_5009295877" evidence="1">
    <location>
        <begin position="21"/>
        <end position="343"/>
    </location>
</feature>
<keyword evidence="1" id="KW-0732">Signal</keyword>
<evidence type="ECO:0000313" key="2">
    <source>
        <dbReference type="EMBL" id="SEG84111.1"/>
    </source>
</evidence>
<dbReference type="RefSeq" id="WP_200826863.1">
    <property type="nucleotide sequence ID" value="NZ_FNVQ01000006.1"/>
</dbReference>
<protein>
    <submittedName>
        <fullName evidence="2">Putative salt-induced outer membrane protein YdiY</fullName>
    </submittedName>
</protein>
<keyword evidence="3" id="KW-1185">Reference proteome</keyword>
<feature type="signal peptide" evidence="1">
    <location>
        <begin position="1"/>
        <end position="20"/>
    </location>
</feature>